<feature type="region of interest" description="Disordered" evidence="1">
    <location>
        <begin position="62"/>
        <end position="112"/>
    </location>
</feature>
<organism evidence="3 4">
    <name type="scientific">Diatraea saccharalis</name>
    <name type="common">sugarcane borer</name>
    <dbReference type="NCBI Taxonomy" id="40085"/>
    <lineage>
        <taxon>Eukaryota</taxon>
        <taxon>Metazoa</taxon>
        <taxon>Ecdysozoa</taxon>
        <taxon>Arthropoda</taxon>
        <taxon>Hexapoda</taxon>
        <taxon>Insecta</taxon>
        <taxon>Pterygota</taxon>
        <taxon>Neoptera</taxon>
        <taxon>Endopterygota</taxon>
        <taxon>Lepidoptera</taxon>
        <taxon>Glossata</taxon>
        <taxon>Ditrysia</taxon>
        <taxon>Pyraloidea</taxon>
        <taxon>Crambidae</taxon>
        <taxon>Crambinae</taxon>
        <taxon>Diatraea</taxon>
    </lineage>
</organism>
<feature type="compositionally biased region" description="Polar residues" evidence="1">
    <location>
        <begin position="72"/>
        <end position="82"/>
    </location>
</feature>
<protein>
    <submittedName>
        <fullName evidence="3">Uncharacterized protein</fullName>
    </submittedName>
</protein>
<evidence type="ECO:0000256" key="2">
    <source>
        <dbReference type="SAM" id="SignalP"/>
    </source>
</evidence>
<dbReference type="EMBL" id="OU893345">
    <property type="protein sequence ID" value="CAG9785413.1"/>
    <property type="molecule type" value="Genomic_DNA"/>
</dbReference>
<proteinExistence type="predicted"/>
<dbReference type="AlphaFoldDB" id="A0A9N9QXL6"/>
<evidence type="ECO:0000313" key="3">
    <source>
        <dbReference type="EMBL" id="CAG9785413.1"/>
    </source>
</evidence>
<dbReference type="OrthoDB" id="8193082at2759"/>
<feature type="signal peptide" evidence="2">
    <location>
        <begin position="1"/>
        <end position="25"/>
    </location>
</feature>
<dbReference type="Proteomes" id="UP001153714">
    <property type="component" value="Chromosome 14"/>
</dbReference>
<accession>A0A9N9QXL6</accession>
<evidence type="ECO:0000313" key="4">
    <source>
        <dbReference type="Proteomes" id="UP001153714"/>
    </source>
</evidence>
<keyword evidence="4" id="KW-1185">Reference proteome</keyword>
<name>A0A9N9QXL6_9NEOP</name>
<evidence type="ECO:0000256" key="1">
    <source>
        <dbReference type="SAM" id="MobiDB-lite"/>
    </source>
</evidence>
<reference evidence="3" key="1">
    <citation type="submission" date="2021-12" db="EMBL/GenBank/DDBJ databases">
        <authorList>
            <person name="King R."/>
        </authorList>
    </citation>
    <scope>NUCLEOTIDE SEQUENCE</scope>
</reference>
<gene>
    <name evidence="3" type="ORF">DIATSA_LOCUS3444</name>
</gene>
<keyword evidence="2" id="KW-0732">Signal</keyword>
<reference evidence="3" key="2">
    <citation type="submission" date="2022-10" db="EMBL/GenBank/DDBJ databases">
        <authorList>
            <consortium name="ENA_rothamsted_submissions"/>
            <consortium name="culmorum"/>
            <person name="King R."/>
        </authorList>
    </citation>
    <scope>NUCLEOTIDE SEQUENCE</scope>
</reference>
<feature type="chain" id="PRO_5040326803" evidence="2">
    <location>
        <begin position="26"/>
        <end position="151"/>
    </location>
</feature>
<sequence>MCTSNRAGVLLHLVVSGWLPHSVAGKKIRLAIEIKGSRSEEYQNVKRQPLQIAVSIWPAGREIIRPGPPLKRTSTTKCTGSSPHRERRRRDEDGPTATGFSAALHRAPPPPPPALLRRLGVKETTGVGKVIGQYDVVVKQDRAQIQETRRL</sequence>